<dbReference type="EMBL" id="CP097507">
    <property type="protein sequence ID" value="URE05549.1"/>
    <property type="molecule type" value="Genomic_DNA"/>
</dbReference>
<feature type="transmembrane region" description="Helical" evidence="1">
    <location>
        <begin position="54"/>
        <end position="73"/>
    </location>
</feature>
<accession>A0A9E7FZU6</accession>
<evidence type="ECO:0000313" key="3">
    <source>
        <dbReference type="Proteomes" id="UP001055439"/>
    </source>
</evidence>
<evidence type="ECO:0000313" key="2">
    <source>
        <dbReference type="EMBL" id="URE05549.1"/>
    </source>
</evidence>
<keyword evidence="1" id="KW-0812">Transmembrane</keyword>
<evidence type="ECO:0000256" key="1">
    <source>
        <dbReference type="SAM" id="Phobius"/>
    </source>
</evidence>
<dbReference type="AlphaFoldDB" id="A0A9E7FZU6"/>
<organism evidence="2 3">
    <name type="scientific">Musa troglodytarum</name>
    <name type="common">fe'i banana</name>
    <dbReference type="NCBI Taxonomy" id="320322"/>
    <lineage>
        <taxon>Eukaryota</taxon>
        <taxon>Viridiplantae</taxon>
        <taxon>Streptophyta</taxon>
        <taxon>Embryophyta</taxon>
        <taxon>Tracheophyta</taxon>
        <taxon>Spermatophyta</taxon>
        <taxon>Magnoliopsida</taxon>
        <taxon>Liliopsida</taxon>
        <taxon>Zingiberales</taxon>
        <taxon>Musaceae</taxon>
        <taxon>Musa</taxon>
    </lineage>
</organism>
<name>A0A9E7FZU6_9LILI</name>
<protein>
    <submittedName>
        <fullName evidence="2">Uncharacterized protein</fullName>
    </submittedName>
</protein>
<proteinExistence type="predicted"/>
<dbReference type="Proteomes" id="UP001055439">
    <property type="component" value="Chromosome 5"/>
</dbReference>
<feature type="transmembrane region" description="Helical" evidence="1">
    <location>
        <begin position="22"/>
        <end position="42"/>
    </location>
</feature>
<sequence length="74" mass="8848">MNRTVLIGRATLWGHHWFGVDVVEAFVFSSFLFNFFVFYINCAKCSGVSYIYENYKYITLYMMNVPLIVNIYFY</sequence>
<reference evidence="2" key="1">
    <citation type="submission" date="2022-05" db="EMBL/GenBank/DDBJ databases">
        <title>The Musa troglodytarum L. genome provides insights into the mechanism of non-climacteric behaviour and enrichment of carotenoids.</title>
        <authorList>
            <person name="Wang J."/>
        </authorList>
    </citation>
    <scope>NUCLEOTIDE SEQUENCE</scope>
    <source>
        <tissue evidence="2">Leaf</tissue>
    </source>
</reference>
<keyword evidence="1" id="KW-1133">Transmembrane helix</keyword>
<gene>
    <name evidence="2" type="ORF">MUK42_26611</name>
</gene>
<keyword evidence="1" id="KW-0472">Membrane</keyword>
<keyword evidence="3" id="KW-1185">Reference proteome</keyword>